<dbReference type="InterPro" id="IPR011701">
    <property type="entry name" value="MFS"/>
</dbReference>
<comment type="subcellular location">
    <subcellularLocation>
        <location evidence="1">Cell membrane</location>
        <topology evidence="1">Multi-pass membrane protein</topology>
    </subcellularLocation>
</comment>
<dbReference type="eggNOG" id="COG2807">
    <property type="taxonomic scope" value="Bacteria"/>
</dbReference>
<evidence type="ECO:0000256" key="2">
    <source>
        <dbReference type="ARBA" id="ARBA00022692"/>
    </source>
</evidence>
<dbReference type="Gene3D" id="1.20.1250.20">
    <property type="entry name" value="MFS general substrate transporter like domains"/>
    <property type="match status" value="2"/>
</dbReference>
<feature type="transmembrane region" description="Helical" evidence="5">
    <location>
        <begin position="77"/>
        <end position="94"/>
    </location>
</feature>
<feature type="transmembrane region" description="Helical" evidence="5">
    <location>
        <begin position="283"/>
        <end position="300"/>
    </location>
</feature>
<evidence type="ECO:0000256" key="4">
    <source>
        <dbReference type="ARBA" id="ARBA00023136"/>
    </source>
</evidence>
<dbReference type="RefSeq" id="WP_013839608.1">
    <property type="nucleotide sequence ID" value="NC_015588.1"/>
</dbReference>
<name>F6FSQ5_ISOV2</name>
<accession>F6FSQ5</accession>
<dbReference type="PANTHER" id="PTHR23523:SF2">
    <property type="entry name" value="2-NITROIMIDAZOLE TRANSPORTER"/>
    <property type="match status" value="1"/>
</dbReference>
<evidence type="ECO:0000313" key="8">
    <source>
        <dbReference type="EMBL" id="AEG45217.1"/>
    </source>
</evidence>
<evidence type="ECO:0000256" key="6">
    <source>
        <dbReference type="SAM" id="SignalP"/>
    </source>
</evidence>
<dbReference type="AlphaFoldDB" id="F6FSQ5"/>
<evidence type="ECO:0000313" key="9">
    <source>
        <dbReference type="Proteomes" id="UP000009236"/>
    </source>
</evidence>
<dbReference type="GO" id="GO:0005886">
    <property type="term" value="C:plasma membrane"/>
    <property type="evidence" value="ECO:0007669"/>
    <property type="project" value="UniProtKB-SubCell"/>
</dbReference>
<feature type="signal peptide" evidence="6">
    <location>
        <begin position="1"/>
        <end position="30"/>
    </location>
</feature>
<keyword evidence="6" id="KW-0732">Signal</keyword>
<dbReference type="PROSITE" id="PS50850">
    <property type="entry name" value="MFS"/>
    <property type="match status" value="1"/>
</dbReference>
<protein>
    <submittedName>
        <fullName evidence="8">Major facilitator superfamily MFS_1</fullName>
    </submittedName>
</protein>
<dbReference type="GO" id="GO:0022857">
    <property type="term" value="F:transmembrane transporter activity"/>
    <property type="evidence" value="ECO:0007669"/>
    <property type="project" value="InterPro"/>
</dbReference>
<dbReference type="InterPro" id="IPR036259">
    <property type="entry name" value="MFS_trans_sf"/>
</dbReference>
<proteinExistence type="predicted"/>
<feature type="transmembrane region" description="Helical" evidence="5">
    <location>
        <begin position="306"/>
        <end position="328"/>
    </location>
</feature>
<organism evidence="9">
    <name type="scientific">Isoptericola variabilis (strain 225)</name>
    <dbReference type="NCBI Taxonomy" id="743718"/>
    <lineage>
        <taxon>Bacteria</taxon>
        <taxon>Bacillati</taxon>
        <taxon>Actinomycetota</taxon>
        <taxon>Actinomycetes</taxon>
        <taxon>Micrococcales</taxon>
        <taxon>Promicromonosporaceae</taxon>
        <taxon>Isoptericola</taxon>
    </lineage>
</organism>
<gene>
    <name evidence="8" type="ordered locus">Isova_2508</name>
</gene>
<evidence type="ECO:0000256" key="5">
    <source>
        <dbReference type="SAM" id="Phobius"/>
    </source>
</evidence>
<keyword evidence="4 5" id="KW-0472">Membrane</keyword>
<dbReference type="Pfam" id="PF07690">
    <property type="entry name" value="MFS_1"/>
    <property type="match status" value="1"/>
</dbReference>
<evidence type="ECO:0000256" key="1">
    <source>
        <dbReference type="ARBA" id="ARBA00004651"/>
    </source>
</evidence>
<dbReference type="SUPFAM" id="SSF103473">
    <property type="entry name" value="MFS general substrate transporter"/>
    <property type="match status" value="1"/>
</dbReference>
<keyword evidence="3 5" id="KW-1133">Transmembrane helix</keyword>
<dbReference type="InterPro" id="IPR020846">
    <property type="entry name" value="MFS_dom"/>
</dbReference>
<dbReference type="EMBL" id="CP002810">
    <property type="protein sequence ID" value="AEG45217.1"/>
    <property type="molecule type" value="Genomic_DNA"/>
</dbReference>
<feature type="transmembrane region" description="Helical" evidence="5">
    <location>
        <begin position="100"/>
        <end position="122"/>
    </location>
</feature>
<dbReference type="HOGENOM" id="CLU_038046_1_1_11"/>
<reference evidence="8 9" key="1">
    <citation type="submission" date="2011-05" db="EMBL/GenBank/DDBJ databases">
        <title>Complete sequence of Isoptericola variabilis 225.</title>
        <authorList>
            <consortium name="US DOE Joint Genome Institute"/>
            <person name="Lucas S."/>
            <person name="Han J."/>
            <person name="Lapidus A."/>
            <person name="Cheng J.-F."/>
            <person name="Goodwin L."/>
            <person name="Pitluck S."/>
            <person name="Peters L."/>
            <person name="Mikhailova N."/>
            <person name="Zeytun A."/>
            <person name="Han C."/>
            <person name="Tapia R."/>
            <person name="Land M."/>
            <person name="Hauser L."/>
            <person name="Kyrpides N."/>
            <person name="Ivanova N."/>
            <person name="Pagani I."/>
            <person name="Siebers A."/>
            <person name="Allgaier M."/>
            <person name="Thelen M."/>
            <person name="Hugenholtz P."/>
            <person name="Gladden J."/>
            <person name="Woyke T."/>
        </authorList>
    </citation>
    <scope>NUCLEOTIDE SEQUENCE [LARGE SCALE GENOMIC DNA]</scope>
    <source>
        <strain evidence="9">225</strain>
    </source>
</reference>
<dbReference type="KEGG" id="iva:Isova_2508"/>
<dbReference type="PANTHER" id="PTHR23523">
    <property type="match status" value="1"/>
</dbReference>
<evidence type="ECO:0000256" key="3">
    <source>
        <dbReference type="ARBA" id="ARBA00022989"/>
    </source>
</evidence>
<feature type="domain" description="Major facilitator superfamily (MFS) profile" evidence="7">
    <location>
        <begin position="11"/>
        <end position="393"/>
    </location>
</feature>
<feature type="transmembrane region" description="Helical" evidence="5">
    <location>
        <begin position="369"/>
        <end position="391"/>
    </location>
</feature>
<sequence length="395" mass="39600">MTRAHLPRWFLLAALLAAALNLRAPLAALAPVVDDVATGLALSPAGAGLLTSVPVLCFALCTPVASTLVARVGPERAVGLALVAVLAGTVLRSAGSVPAALAGTAVLGVGIAVGNVAVPVVITRDFHHRAGSVTGAYTAVMNVGSTATTVLTVPLAAALGWQWALAGWGLMAVVALVVWVPAGRDLGAQHAAGTAPRVLPHDLVLEPEQRRAMRRLAAVLAVAFGAQAGGYYAMTAWLPEILQDRLGLGAAAAGGAAAPFQLCAVAGSLLVPIALARGRARRVAAAVSLLWLALPLGLLVAPGAWLVWICLAGAGQGAAFTVIFTVLAQRSPSVAAARRASAVVQTAGYAFAALAPTLVGALHGATHGWTVPLLAVTGLITAMTVALLTAARPPR</sequence>
<feature type="transmembrane region" description="Helical" evidence="5">
    <location>
        <begin position="216"/>
        <end position="234"/>
    </location>
</feature>
<feature type="transmembrane region" description="Helical" evidence="5">
    <location>
        <begin position="134"/>
        <end position="157"/>
    </location>
</feature>
<feature type="transmembrane region" description="Helical" evidence="5">
    <location>
        <begin position="246"/>
        <end position="271"/>
    </location>
</feature>
<dbReference type="Proteomes" id="UP000009236">
    <property type="component" value="Chromosome"/>
</dbReference>
<feature type="transmembrane region" description="Helical" evidence="5">
    <location>
        <begin position="340"/>
        <end position="363"/>
    </location>
</feature>
<feature type="chain" id="PRO_5003334202" evidence="6">
    <location>
        <begin position="31"/>
        <end position="395"/>
    </location>
</feature>
<dbReference type="InterPro" id="IPR052524">
    <property type="entry name" value="MFS_Cyanate_Porter"/>
</dbReference>
<dbReference type="STRING" id="743718.Isova_2508"/>
<keyword evidence="9" id="KW-1185">Reference proteome</keyword>
<evidence type="ECO:0000259" key="7">
    <source>
        <dbReference type="PROSITE" id="PS50850"/>
    </source>
</evidence>
<keyword evidence="2 5" id="KW-0812">Transmembrane</keyword>
<feature type="transmembrane region" description="Helical" evidence="5">
    <location>
        <begin position="163"/>
        <end position="182"/>
    </location>
</feature>
<feature type="transmembrane region" description="Helical" evidence="5">
    <location>
        <begin position="45"/>
        <end position="70"/>
    </location>
</feature>